<evidence type="ECO:0000256" key="4">
    <source>
        <dbReference type="ARBA" id="ARBA00023237"/>
    </source>
</evidence>
<evidence type="ECO:0000313" key="6">
    <source>
        <dbReference type="EMBL" id="GAA0510118.1"/>
    </source>
</evidence>
<dbReference type="InterPro" id="IPR012902">
    <property type="entry name" value="N_methyl_site"/>
</dbReference>
<keyword evidence="5" id="KW-1133">Transmembrane helix</keyword>
<evidence type="ECO:0000313" key="7">
    <source>
        <dbReference type="Proteomes" id="UP001500191"/>
    </source>
</evidence>
<dbReference type="EMBL" id="BAAADB010000013">
    <property type="protein sequence ID" value="GAA0510118.1"/>
    <property type="molecule type" value="Genomic_DNA"/>
</dbReference>
<accession>A0ABP3LZ30</accession>
<comment type="subcellular location">
    <subcellularLocation>
        <location evidence="1">Cell outer membrane</location>
        <topology evidence="1">Single-pass membrane protein</topology>
    </subcellularLocation>
    <subcellularLocation>
        <location evidence="2">Periplasm</location>
    </subcellularLocation>
</comment>
<comment type="caution">
    <text evidence="6">The sequence shown here is derived from an EMBL/GenBank/DDBJ whole genome shotgun (WGS) entry which is preliminary data.</text>
</comment>
<keyword evidence="3" id="KW-0574">Periplasm</keyword>
<evidence type="ECO:0000256" key="1">
    <source>
        <dbReference type="ARBA" id="ARBA00004203"/>
    </source>
</evidence>
<keyword evidence="7" id="KW-1185">Reference proteome</keyword>
<sequence length="117" mass="12660">MHQNGFTLIELLIVIAIIGLLAAVLIPSILGAQSRGYDTAALGCANEIKSKQAMFLIDERRYATLAELTGQYQPGCVAEVSVQEISTPSSVSYEISTQHKNGSKMYIISNKELLTAK</sequence>
<organism evidence="6 7">
    <name type="scientific">Deinococcus depolymerans</name>
    <dbReference type="NCBI Taxonomy" id="392408"/>
    <lineage>
        <taxon>Bacteria</taxon>
        <taxon>Thermotogati</taxon>
        <taxon>Deinococcota</taxon>
        <taxon>Deinococci</taxon>
        <taxon>Deinococcales</taxon>
        <taxon>Deinococcaceae</taxon>
        <taxon>Deinococcus</taxon>
    </lineage>
</organism>
<dbReference type="Gene3D" id="3.30.700.10">
    <property type="entry name" value="Glycoprotein, Type 4 Pilin"/>
    <property type="match status" value="1"/>
</dbReference>
<keyword evidence="4" id="KW-0998">Cell outer membrane</keyword>
<evidence type="ECO:0000256" key="3">
    <source>
        <dbReference type="ARBA" id="ARBA00022764"/>
    </source>
</evidence>
<dbReference type="NCBIfam" id="TIGR02532">
    <property type="entry name" value="IV_pilin_GFxxxE"/>
    <property type="match status" value="1"/>
</dbReference>
<dbReference type="InterPro" id="IPR045584">
    <property type="entry name" value="Pilin-like"/>
</dbReference>
<feature type="transmembrane region" description="Helical" evidence="5">
    <location>
        <begin position="6"/>
        <end position="26"/>
    </location>
</feature>
<evidence type="ECO:0000256" key="2">
    <source>
        <dbReference type="ARBA" id="ARBA00004418"/>
    </source>
</evidence>
<evidence type="ECO:0000256" key="5">
    <source>
        <dbReference type="SAM" id="Phobius"/>
    </source>
</evidence>
<evidence type="ECO:0008006" key="8">
    <source>
        <dbReference type="Google" id="ProtNLM"/>
    </source>
</evidence>
<proteinExistence type="predicted"/>
<dbReference type="Pfam" id="PF07963">
    <property type="entry name" value="N_methyl"/>
    <property type="match status" value="1"/>
</dbReference>
<gene>
    <name evidence="6" type="ORF">GCM10008937_17520</name>
</gene>
<keyword evidence="5" id="KW-0472">Membrane</keyword>
<keyword evidence="5" id="KW-0812">Transmembrane</keyword>
<protein>
    <recommendedName>
        <fullName evidence="8">Prepilin-type N-terminal cleavage/methylation domain-containing protein</fullName>
    </recommendedName>
</protein>
<dbReference type="SUPFAM" id="SSF54523">
    <property type="entry name" value="Pili subunits"/>
    <property type="match status" value="1"/>
</dbReference>
<dbReference type="Proteomes" id="UP001500191">
    <property type="component" value="Unassembled WGS sequence"/>
</dbReference>
<reference evidence="7" key="1">
    <citation type="journal article" date="2019" name="Int. J. Syst. Evol. Microbiol.">
        <title>The Global Catalogue of Microorganisms (GCM) 10K type strain sequencing project: providing services to taxonomists for standard genome sequencing and annotation.</title>
        <authorList>
            <consortium name="The Broad Institute Genomics Platform"/>
            <consortium name="The Broad Institute Genome Sequencing Center for Infectious Disease"/>
            <person name="Wu L."/>
            <person name="Ma J."/>
        </authorList>
    </citation>
    <scope>NUCLEOTIDE SEQUENCE [LARGE SCALE GENOMIC DNA]</scope>
    <source>
        <strain evidence="7">JCM 14368</strain>
    </source>
</reference>
<name>A0ABP3LZ30_9DEIO</name>